<dbReference type="EMBL" id="JAUEPU010000003">
    <property type="protein sequence ID" value="KAK0503770.1"/>
    <property type="molecule type" value="Genomic_DNA"/>
</dbReference>
<dbReference type="AlphaFoldDB" id="A0AA39QIW5"/>
<evidence type="ECO:0000313" key="1">
    <source>
        <dbReference type="EMBL" id="KAK0503770.1"/>
    </source>
</evidence>
<comment type="caution">
    <text evidence="1">The sequence shown here is derived from an EMBL/GenBank/DDBJ whole genome shotgun (WGS) entry which is preliminary data.</text>
</comment>
<keyword evidence="2" id="KW-1185">Reference proteome</keyword>
<accession>A0AA39QIW5</accession>
<evidence type="ECO:0000313" key="2">
    <source>
        <dbReference type="Proteomes" id="UP001175228"/>
    </source>
</evidence>
<dbReference type="Proteomes" id="UP001175228">
    <property type="component" value="Unassembled WGS sequence"/>
</dbReference>
<sequence>MPNGIVEWGRRVALVKETEDAVQVVFEDGAIETCDLIMLFGPGSYQPQYEYANSLSHCAYLTLAPTLQSGHNADQVVITFSCSGFFSYALTLPLTMPVDEQQVMFWSTFATDTPPAHTDNMQVLLIQKHGLWNSAYIWHIHVVPGGCWLMLPRYEIPHLPHWMSLHGTTLAPPVST</sequence>
<name>A0AA39QIW5_9AGAR</name>
<gene>
    <name evidence="1" type="ORF">EDD18DRAFT_1344677</name>
</gene>
<protein>
    <submittedName>
        <fullName evidence="1">Uncharacterized protein</fullName>
    </submittedName>
</protein>
<proteinExistence type="predicted"/>
<organism evidence="1 2">
    <name type="scientific">Armillaria luteobubalina</name>
    <dbReference type="NCBI Taxonomy" id="153913"/>
    <lineage>
        <taxon>Eukaryota</taxon>
        <taxon>Fungi</taxon>
        <taxon>Dikarya</taxon>
        <taxon>Basidiomycota</taxon>
        <taxon>Agaricomycotina</taxon>
        <taxon>Agaricomycetes</taxon>
        <taxon>Agaricomycetidae</taxon>
        <taxon>Agaricales</taxon>
        <taxon>Marasmiineae</taxon>
        <taxon>Physalacriaceae</taxon>
        <taxon>Armillaria</taxon>
    </lineage>
</organism>
<reference evidence="1" key="1">
    <citation type="submission" date="2023-06" db="EMBL/GenBank/DDBJ databases">
        <authorList>
            <consortium name="Lawrence Berkeley National Laboratory"/>
            <person name="Ahrendt S."/>
            <person name="Sahu N."/>
            <person name="Indic B."/>
            <person name="Wong-Bajracharya J."/>
            <person name="Merenyi Z."/>
            <person name="Ke H.-M."/>
            <person name="Monk M."/>
            <person name="Kocsube S."/>
            <person name="Drula E."/>
            <person name="Lipzen A."/>
            <person name="Balint B."/>
            <person name="Henrissat B."/>
            <person name="Andreopoulos B."/>
            <person name="Martin F.M."/>
            <person name="Harder C.B."/>
            <person name="Rigling D."/>
            <person name="Ford K.L."/>
            <person name="Foster G.D."/>
            <person name="Pangilinan J."/>
            <person name="Papanicolaou A."/>
            <person name="Barry K."/>
            <person name="LaButti K."/>
            <person name="Viragh M."/>
            <person name="Koriabine M."/>
            <person name="Yan M."/>
            <person name="Riley R."/>
            <person name="Champramary S."/>
            <person name="Plett K.L."/>
            <person name="Tsai I.J."/>
            <person name="Slot J."/>
            <person name="Sipos G."/>
            <person name="Plett J."/>
            <person name="Nagy L.G."/>
            <person name="Grigoriev I.V."/>
        </authorList>
    </citation>
    <scope>NUCLEOTIDE SEQUENCE</scope>
    <source>
        <strain evidence="1">HWK02</strain>
    </source>
</reference>